<comment type="caution">
    <text evidence="2">The sequence shown here is derived from an EMBL/GenBank/DDBJ whole genome shotgun (WGS) entry which is preliminary data.</text>
</comment>
<evidence type="ECO:0000256" key="1">
    <source>
        <dbReference type="SAM" id="MobiDB-lite"/>
    </source>
</evidence>
<reference evidence="3" key="1">
    <citation type="submission" date="2017-01" db="EMBL/GenBank/DDBJ databases">
        <authorList>
            <person name="Wang Y."/>
            <person name="White M."/>
            <person name="Kvist S."/>
            <person name="Moncalvo J.-M."/>
        </authorList>
    </citation>
    <scope>NUCLEOTIDE SEQUENCE [LARGE SCALE GENOMIC DNA]</scope>
    <source>
        <strain evidence="3">ID-206-W2</strain>
    </source>
</reference>
<protein>
    <submittedName>
        <fullName evidence="2">Uncharacterized protein</fullName>
    </submittedName>
</protein>
<keyword evidence="3" id="KW-1185">Reference proteome</keyword>
<proteinExistence type="predicted"/>
<organism evidence="2 3">
    <name type="scientific">Smittium culicis</name>
    <dbReference type="NCBI Taxonomy" id="133412"/>
    <lineage>
        <taxon>Eukaryota</taxon>
        <taxon>Fungi</taxon>
        <taxon>Fungi incertae sedis</taxon>
        <taxon>Zoopagomycota</taxon>
        <taxon>Kickxellomycotina</taxon>
        <taxon>Harpellomycetes</taxon>
        <taxon>Harpellales</taxon>
        <taxon>Legeriomycetaceae</taxon>
        <taxon>Smittium</taxon>
    </lineage>
</organism>
<sequence length="119" mass="13190">MKYSVLLDGKFSSLAGSDPIPQTKSPSPVGKHNTIAANPDLTVDKIDDDVKEIQSFIFKACSRHEKCSATARKHIELPTKSLEYLISALIEEQKIIDAIDLIANISNPGFYPSRYIQNK</sequence>
<evidence type="ECO:0000313" key="2">
    <source>
        <dbReference type="EMBL" id="OMJ22848.1"/>
    </source>
</evidence>
<evidence type="ECO:0000313" key="3">
    <source>
        <dbReference type="Proteomes" id="UP000187429"/>
    </source>
</evidence>
<accession>A0A1R1Y7H3</accession>
<dbReference type="AlphaFoldDB" id="A0A1R1Y7H3"/>
<dbReference type="Proteomes" id="UP000187429">
    <property type="component" value="Unassembled WGS sequence"/>
</dbReference>
<gene>
    <name evidence="2" type="ORF">AYI69_g5236</name>
</gene>
<dbReference type="EMBL" id="LSSM01002152">
    <property type="protein sequence ID" value="OMJ22848.1"/>
    <property type="molecule type" value="Genomic_DNA"/>
</dbReference>
<feature type="region of interest" description="Disordered" evidence="1">
    <location>
        <begin position="11"/>
        <end position="34"/>
    </location>
</feature>
<name>A0A1R1Y7H3_9FUNG</name>